<feature type="domain" description="Glucose/Sorbosone dehydrogenase" evidence="1">
    <location>
        <begin position="58"/>
        <end position="431"/>
    </location>
</feature>
<gene>
    <name evidence="2" type="primary">gcd</name>
    <name evidence="2" type="ORF">So717_33750</name>
</gene>
<dbReference type="InterPro" id="IPR011042">
    <property type="entry name" value="6-blade_b-propeller_TolB-like"/>
</dbReference>
<evidence type="ECO:0000313" key="2">
    <source>
        <dbReference type="EMBL" id="GFE51622.1"/>
    </source>
</evidence>
<proteinExistence type="predicted"/>
<dbReference type="Proteomes" id="UP000436522">
    <property type="component" value="Unassembled WGS sequence"/>
</dbReference>
<dbReference type="InterPro" id="IPR012938">
    <property type="entry name" value="Glc/Sorbosone_DH"/>
</dbReference>
<dbReference type="SUPFAM" id="SSF50952">
    <property type="entry name" value="Soluble quinoprotein glucose dehydrogenase"/>
    <property type="match status" value="1"/>
</dbReference>
<reference evidence="2 3" key="1">
    <citation type="submission" date="2019-12" db="EMBL/GenBank/DDBJ databases">
        <title>Roseobacter cerasinus sp. nov., isolated from seawater around aquaculture.</title>
        <authorList>
            <person name="Muramatsu S."/>
            <person name="Takabe Y."/>
            <person name="Mori K."/>
            <person name="Takaichi S."/>
            <person name="Hanada S."/>
        </authorList>
    </citation>
    <scope>NUCLEOTIDE SEQUENCE [LARGE SCALE GENOMIC DNA]</scope>
    <source>
        <strain evidence="2 3">AI77</strain>
    </source>
</reference>
<evidence type="ECO:0000313" key="3">
    <source>
        <dbReference type="Proteomes" id="UP000436522"/>
    </source>
</evidence>
<dbReference type="Pfam" id="PF07995">
    <property type="entry name" value="GSDH"/>
    <property type="match status" value="1"/>
</dbReference>
<dbReference type="PANTHER" id="PTHR19328:SF13">
    <property type="entry name" value="HIPL1 PROTEIN"/>
    <property type="match status" value="1"/>
</dbReference>
<name>A0A640VVD5_9RHOB</name>
<sequence length="441" mass="47960">MADEIICLWEERMAHFSTHSALPFAAALLTATALSSPVLAQSGMNTTNLQHEVVLDDLENPWDMAFLDDGTMLFTEKCKGLSVRLPDGTVNALYGVSETEGYSSNGLDLFCEGQAGMMGVAFDPDFADNRRIYVYSTSKLADPHTNRLMRFTLSEDFTSVADRTDIVDDVPYKMAASNHPFGGPGAHNGGRLRFGPDGALWLTTGDTHNGEVPQSPTMMGSKVLRIDTDGNAHPENNPPEGFDKRIYTYGHRNVQGITFHPETGAAITAEHGPWHSDEITILTNGGNGGWDPRPNMAGRGECPDDYCGYSPNQEDGMNRYERAAFMPMTDFDTYPDAMPPIWNNNGWSQGLSSAAFLEGEQWGDWDGAMVVGIMGIGFGGTPIGQRIDVIHFNDDNTDVEDVTEMTLPMETGRFRSVVSGPDGSLYTAIDEGTISKLTPGG</sequence>
<evidence type="ECO:0000259" key="1">
    <source>
        <dbReference type="Pfam" id="PF07995"/>
    </source>
</evidence>
<comment type="caution">
    <text evidence="2">The sequence shown here is derived from an EMBL/GenBank/DDBJ whole genome shotgun (WGS) entry which is preliminary data.</text>
</comment>
<dbReference type="EMBL" id="BLIV01000007">
    <property type="protein sequence ID" value="GFE51622.1"/>
    <property type="molecule type" value="Genomic_DNA"/>
</dbReference>
<dbReference type="InterPro" id="IPR011041">
    <property type="entry name" value="Quinoprot_gluc/sorb_DH_b-prop"/>
</dbReference>
<dbReference type="Gene3D" id="2.120.10.30">
    <property type="entry name" value="TolB, C-terminal domain"/>
    <property type="match status" value="1"/>
</dbReference>
<organism evidence="2 3">
    <name type="scientific">Roseobacter cerasinus</name>
    <dbReference type="NCBI Taxonomy" id="2602289"/>
    <lineage>
        <taxon>Bacteria</taxon>
        <taxon>Pseudomonadati</taxon>
        <taxon>Pseudomonadota</taxon>
        <taxon>Alphaproteobacteria</taxon>
        <taxon>Rhodobacterales</taxon>
        <taxon>Roseobacteraceae</taxon>
        <taxon>Roseobacter</taxon>
    </lineage>
</organism>
<accession>A0A640VVD5</accession>
<dbReference type="AlphaFoldDB" id="A0A640VVD5"/>
<dbReference type="PANTHER" id="PTHR19328">
    <property type="entry name" value="HEDGEHOG-INTERACTING PROTEIN"/>
    <property type="match status" value="1"/>
</dbReference>
<protein>
    <submittedName>
        <fullName evidence="2">Glucose dehydrogenase</fullName>
    </submittedName>
</protein>
<keyword evidence="3" id="KW-1185">Reference proteome</keyword>